<dbReference type="CDD" id="cd01536">
    <property type="entry name" value="PBP1_ABC_sugar_binding-like"/>
    <property type="match status" value="1"/>
</dbReference>
<name>A0ABY5VKL3_9FIRM</name>
<feature type="chain" id="PRO_5047548295" evidence="5">
    <location>
        <begin position="22"/>
        <end position="352"/>
    </location>
</feature>
<evidence type="ECO:0000313" key="8">
    <source>
        <dbReference type="Proteomes" id="UP001060164"/>
    </source>
</evidence>
<dbReference type="EMBL" id="CP102290">
    <property type="protein sequence ID" value="UWP60766.1"/>
    <property type="molecule type" value="Genomic_DNA"/>
</dbReference>
<evidence type="ECO:0000256" key="3">
    <source>
        <dbReference type="ARBA" id="ARBA00022729"/>
    </source>
</evidence>
<dbReference type="PROSITE" id="PS51257">
    <property type="entry name" value="PROKAR_LIPOPROTEIN"/>
    <property type="match status" value="1"/>
</dbReference>
<evidence type="ECO:0000313" key="7">
    <source>
        <dbReference type="EMBL" id="UWP60766.1"/>
    </source>
</evidence>
<dbReference type="SUPFAM" id="SSF53822">
    <property type="entry name" value="Periplasmic binding protein-like I"/>
    <property type="match status" value="1"/>
</dbReference>
<reference evidence="7" key="1">
    <citation type="journal article" date="2022" name="Cell">
        <title>Design, construction, and in vivo augmentation of a complex gut microbiome.</title>
        <authorList>
            <person name="Cheng A.G."/>
            <person name="Ho P.Y."/>
            <person name="Aranda-Diaz A."/>
            <person name="Jain S."/>
            <person name="Yu F.B."/>
            <person name="Meng X."/>
            <person name="Wang M."/>
            <person name="Iakiviak M."/>
            <person name="Nagashima K."/>
            <person name="Zhao A."/>
            <person name="Murugkar P."/>
            <person name="Patil A."/>
            <person name="Atabakhsh K."/>
            <person name="Weakley A."/>
            <person name="Yan J."/>
            <person name="Brumbaugh A.R."/>
            <person name="Higginbottom S."/>
            <person name="Dimas A."/>
            <person name="Shiver A.L."/>
            <person name="Deutschbauer A."/>
            <person name="Neff N."/>
            <person name="Sonnenburg J.L."/>
            <person name="Huang K.C."/>
            <person name="Fischbach M.A."/>
        </authorList>
    </citation>
    <scope>NUCLEOTIDE SEQUENCE</scope>
    <source>
        <strain evidence="7">DSM 19829</strain>
    </source>
</reference>
<proteinExistence type="inferred from homology"/>
<feature type="region of interest" description="Disordered" evidence="4">
    <location>
        <begin position="25"/>
        <end position="62"/>
    </location>
</feature>
<dbReference type="PANTHER" id="PTHR46847">
    <property type="entry name" value="D-ALLOSE-BINDING PERIPLASMIC PROTEIN-RELATED"/>
    <property type="match status" value="1"/>
</dbReference>
<comment type="similarity">
    <text evidence="2">Belongs to the bacterial solute-binding protein 2 family.</text>
</comment>
<dbReference type="InterPro" id="IPR025997">
    <property type="entry name" value="SBP_2_dom"/>
</dbReference>
<feature type="signal peptide" evidence="5">
    <location>
        <begin position="1"/>
        <end position="21"/>
    </location>
</feature>
<keyword evidence="8" id="KW-1185">Reference proteome</keyword>
<evidence type="ECO:0000256" key="4">
    <source>
        <dbReference type="SAM" id="MobiDB-lite"/>
    </source>
</evidence>
<evidence type="ECO:0000256" key="2">
    <source>
        <dbReference type="ARBA" id="ARBA00007639"/>
    </source>
</evidence>
<dbReference type="PANTHER" id="PTHR46847:SF1">
    <property type="entry name" value="D-ALLOSE-BINDING PERIPLASMIC PROTEIN-RELATED"/>
    <property type="match status" value="1"/>
</dbReference>
<accession>A0ABY5VKL3</accession>
<dbReference type="InterPro" id="IPR028082">
    <property type="entry name" value="Peripla_BP_I"/>
</dbReference>
<gene>
    <name evidence="7" type="ORF">NQ502_06945</name>
</gene>
<keyword evidence="3 5" id="KW-0732">Signal</keyword>
<dbReference type="RefSeq" id="WP_028530217.1">
    <property type="nucleotide sequence ID" value="NZ_CABLBR010000049.1"/>
</dbReference>
<organism evidence="7 8">
    <name type="scientific">Ruminococcus gauvreauii</name>
    <dbReference type="NCBI Taxonomy" id="438033"/>
    <lineage>
        <taxon>Bacteria</taxon>
        <taxon>Bacillati</taxon>
        <taxon>Bacillota</taxon>
        <taxon>Clostridia</taxon>
        <taxon>Eubacteriales</taxon>
        <taxon>Oscillospiraceae</taxon>
        <taxon>Ruminococcus</taxon>
    </lineage>
</organism>
<feature type="compositionally biased region" description="Basic and acidic residues" evidence="4">
    <location>
        <begin position="26"/>
        <end position="57"/>
    </location>
</feature>
<dbReference type="Proteomes" id="UP001060164">
    <property type="component" value="Chromosome"/>
</dbReference>
<protein>
    <submittedName>
        <fullName evidence="7">Sugar ABC transporter substrate-binding protein</fullName>
    </submittedName>
</protein>
<evidence type="ECO:0000256" key="5">
    <source>
        <dbReference type="SAM" id="SignalP"/>
    </source>
</evidence>
<evidence type="ECO:0000256" key="1">
    <source>
        <dbReference type="ARBA" id="ARBA00004196"/>
    </source>
</evidence>
<dbReference type="Pfam" id="PF13407">
    <property type="entry name" value="Peripla_BP_4"/>
    <property type="match status" value="1"/>
</dbReference>
<feature type="domain" description="Periplasmic binding protein" evidence="6">
    <location>
        <begin position="72"/>
        <end position="333"/>
    </location>
</feature>
<sequence>MKKMIALLLALLLGFSCMACSAEKAPAGDDAAKTDQPEETPKTEDDKNADEQKKADGGDSGVDAASGEKLTIGFATKGMFSPFFGKMEVAAKEYCQEKGIELVFQAPDVETNVTRQIEILENFIVSGVDAIVFAPCDDIMLNSTIKKANDAGIPVVLTNDTLNDEDLEAQGGSYYSYVGTAQYDAGKLGGEWLAKKFPEGGQIATLGLVEGVSAGVDRVNGFMDQLPDTFEYVSHQPADAERSKAYNVTQDFLTAYPDLKFVFAACDEMALGAVEAIEEAGKSGEIIVVGLDGNDDAVEAVEAGRLSATIVQDPAGMATTALDTAIAVLNGEEVEKTIYTPCTMAISPELAD</sequence>
<evidence type="ECO:0000259" key="6">
    <source>
        <dbReference type="Pfam" id="PF13407"/>
    </source>
</evidence>
<comment type="subcellular location">
    <subcellularLocation>
        <location evidence="1">Cell envelope</location>
    </subcellularLocation>
</comment>
<dbReference type="Gene3D" id="3.40.50.2300">
    <property type="match status" value="2"/>
</dbReference>